<keyword evidence="4 6" id="KW-1133">Transmembrane helix</keyword>
<name>A0A815GXD2_ADIRI</name>
<evidence type="ECO:0000313" key="9">
    <source>
        <dbReference type="Proteomes" id="UP000663828"/>
    </source>
</evidence>
<evidence type="ECO:0000259" key="7">
    <source>
        <dbReference type="Pfam" id="PF10277"/>
    </source>
</evidence>
<evidence type="ECO:0000256" key="6">
    <source>
        <dbReference type="SAM" id="Phobius"/>
    </source>
</evidence>
<feature type="domain" description="CWH43-like N-terminal" evidence="7">
    <location>
        <begin position="6"/>
        <end position="120"/>
    </location>
</feature>
<keyword evidence="9" id="KW-1185">Reference proteome</keyword>
<dbReference type="InterPro" id="IPR050911">
    <property type="entry name" value="DRAM/TMEM150_Autophagy_Mod"/>
</dbReference>
<feature type="transmembrane region" description="Helical" evidence="6">
    <location>
        <begin position="7"/>
        <end position="33"/>
    </location>
</feature>
<keyword evidence="5 6" id="KW-0472">Membrane</keyword>
<protein>
    <recommendedName>
        <fullName evidence="7">CWH43-like N-terminal domain-containing protein</fullName>
    </recommendedName>
</protein>
<accession>A0A815GXD2</accession>
<proteinExistence type="inferred from homology"/>
<evidence type="ECO:0000256" key="2">
    <source>
        <dbReference type="ARBA" id="ARBA00006565"/>
    </source>
</evidence>
<dbReference type="InterPro" id="IPR019402">
    <property type="entry name" value="CWH43_N"/>
</dbReference>
<organism evidence="8 9">
    <name type="scientific">Adineta ricciae</name>
    <name type="common">Rotifer</name>
    <dbReference type="NCBI Taxonomy" id="249248"/>
    <lineage>
        <taxon>Eukaryota</taxon>
        <taxon>Metazoa</taxon>
        <taxon>Spiralia</taxon>
        <taxon>Gnathifera</taxon>
        <taxon>Rotifera</taxon>
        <taxon>Eurotatoria</taxon>
        <taxon>Bdelloidea</taxon>
        <taxon>Adinetida</taxon>
        <taxon>Adinetidae</taxon>
        <taxon>Adineta</taxon>
    </lineage>
</organism>
<dbReference type="AlphaFoldDB" id="A0A815GXD2"/>
<keyword evidence="3 6" id="KW-0812">Transmembrane</keyword>
<feature type="transmembrane region" description="Helical" evidence="6">
    <location>
        <begin position="53"/>
        <end position="73"/>
    </location>
</feature>
<dbReference type="Pfam" id="PF10277">
    <property type="entry name" value="Frag1"/>
    <property type="match status" value="1"/>
</dbReference>
<gene>
    <name evidence="8" type="ORF">XAT740_LOCUS31145</name>
</gene>
<dbReference type="PANTHER" id="PTHR21324">
    <property type="entry name" value="FASTING-INDUCIBLE INTEGRAL MEMBRANE PROTEIN TM6P1-RELATED"/>
    <property type="match status" value="1"/>
</dbReference>
<evidence type="ECO:0000256" key="5">
    <source>
        <dbReference type="ARBA" id="ARBA00023136"/>
    </source>
</evidence>
<sequence length="244" mass="28051">MIEGHLYFFPLSVCVLIPCAYLISFAFAIYLGHSKFEFPYVSQLSSQSPESCIYSQLINVASFLLIITIYIRYRQIAELIRNNPTCGRKYSQFNVTFLVCGLIAAFSLSMTCNFPVQRQRSFNSSRGNVRNISSKRWSSVLRNAFITLDSAIIVRKSNSTDRPQPNNNRLYFDTHHIHHRSNDRCFQISSGKQPLVAHSPKLELSLNYDCLNVDFNHLSSLVSLHINNRFSSDQNDFAEDFPRE</sequence>
<dbReference type="Proteomes" id="UP000663828">
    <property type="component" value="Unassembled WGS sequence"/>
</dbReference>
<reference evidence="8" key="1">
    <citation type="submission" date="2021-02" db="EMBL/GenBank/DDBJ databases">
        <authorList>
            <person name="Nowell W R."/>
        </authorList>
    </citation>
    <scope>NUCLEOTIDE SEQUENCE</scope>
</reference>
<comment type="similarity">
    <text evidence="2">Belongs to the DRAM/TMEM150 family.</text>
</comment>
<evidence type="ECO:0000313" key="8">
    <source>
        <dbReference type="EMBL" id="CAF1344597.1"/>
    </source>
</evidence>
<comment type="subcellular location">
    <subcellularLocation>
        <location evidence="1">Endomembrane system</location>
        <topology evidence="1">Multi-pass membrane protein</topology>
    </subcellularLocation>
</comment>
<evidence type="ECO:0000256" key="1">
    <source>
        <dbReference type="ARBA" id="ARBA00004127"/>
    </source>
</evidence>
<feature type="transmembrane region" description="Helical" evidence="6">
    <location>
        <begin position="93"/>
        <end position="116"/>
    </location>
</feature>
<evidence type="ECO:0000256" key="4">
    <source>
        <dbReference type="ARBA" id="ARBA00022989"/>
    </source>
</evidence>
<dbReference type="GO" id="GO:0012505">
    <property type="term" value="C:endomembrane system"/>
    <property type="evidence" value="ECO:0007669"/>
    <property type="project" value="UniProtKB-SubCell"/>
</dbReference>
<dbReference type="PANTHER" id="PTHR21324:SF2">
    <property type="entry name" value="EG:22E5.9 PROTEIN"/>
    <property type="match status" value="1"/>
</dbReference>
<dbReference type="EMBL" id="CAJNOR010002819">
    <property type="protein sequence ID" value="CAF1344597.1"/>
    <property type="molecule type" value="Genomic_DNA"/>
</dbReference>
<comment type="caution">
    <text evidence="8">The sequence shown here is derived from an EMBL/GenBank/DDBJ whole genome shotgun (WGS) entry which is preliminary data.</text>
</comment>
<evidence type="ECO:0000256" key="3">
    <source>
        <dbReference type="ARBA" id="ARBA00022692"/>
    </source>
</evidence>